<sequence>MEGNYQSSNKQLREDSFSFEEHTFGSSTSWPARSYACSFCKREFRSAQALGGHMNVHRRDRARMRSGLPYWVSAEYPKLNPNPNPNPSFLISSSSSAASSNLSDDYLPQHAAHHSPLYSPSLTLSSSPSSASTSTEDKRLSIITSSQILPQSGERKMDKSKRSGLGFEESKGFGDQDQHKGFKNNENIISLELGVGLLKHPNEKLDLELRL</sequence>
<dbReference type="Proteomes" id="UP000828941">
    <property type="component" value="Chromosome 13"/>
</dbReference>
<evidence type="ECO:0000313" key="1">
    <source>
        <dbReference type="EMBL" id="KAI4301135.1"/>
    </source>
</evidence>
<gene>
    <name evidence="1" type="ORF">L6164_034447</name>
</gene>
<protein>
    <submittedName>
        <fullName evidence="1">Uncharacterized protein</fullName>
    </submittedName>
</protein>
<keyword evidence="2" id="KW-1185">Reference proteome</keyword>
<name>A0ACB9KUR5_BAUVA</name>
<evidence type="ECO:0000313" key="2">
    <source>
        <dbReference type="Proteomes" id="UP000828941"/>
    </source>
</evidence>
<accession>A0ACB9KUR5</accession>
<comment type="caution">
    <text evidence="1">The sequence shown here is derived from an EMBL/GenBank/DDBJ whole genome shotgun (WGS) entry which is preliminary data.</text>
</comment>
<organism evidence="1 2">
    <name type="scientific">Bauhinia variegata</name>
    <name type="common">Purple orchid tree</name>
    <name type="synonym">Phanera variegata</name>
    <dbReference type="NCBI Taxonomy" id="167791"/>
    <lineage>
        <taxon>Eukaryota</taxon>
        <taxon>Viridiplantae</taxon>
        <taxon>Streptophyta</taxon>
        <taxon>Embryophyta</taxon>
        <taxon>Tracheophyta</taxon>
        <taxon>Spermatophyta</taxon>
        <taxon>Magnoliopsida</taxon>
        <taxon>eudicotyledons</taxon>
        <taxon>Gunneridae</taxon>
        <taxon>Pentapetalae</taxon>
        <taxon>rosids</taxon>
        <taxon>fabids</taxon>
        <taxon>Fabales</taxon>
        <taxon>Fabaceae</taxon>
        <taxon>Cercidoideae</taxon>
        <taxon>Cercideae</taxon>
        <taxon>Bauhiniinae</taxon>
        <taxon>Bauhinia</taxon>
    </lineage>
</organism>
<proteinExistence type="predicted"/>
<dbReference type="EMBL" id="CM039438">
    <property type="protein sequence ID" value="KAI4301135.1"/>
    <property type="molecule type" value="Genomic_DNA"/>
</dbReference>
<reference evidence="1 2" key="1">
    <citation type="journal article" date="2022" name="DNA Res.">
        <title>Chromosomal-level genome assembly of the orchid tree Bauhinia variegata (Leguminosae; Cercidoideae) supports the allotetraploid origin hypothesis of Bauhinia.</title>
        <authorList>
            <person name="Zhong Y."/>
            <person name="Chen Y."/>
            <person name="Zheng D."/>
            <person name="Pang J."/>
            <person name="Liu Y."/>
            <person name="Luo S."/>
            <person name="Meng S."/>
            <person name="Qian L."/>
            <person name="Wei D."/>
            <person name="Dai S."/>
            <person name="Zhou R."/>
        </authorList>
    </citation>
    <scope>NUCLEOTIDE SEQUENCE [LARGE SCALE GENOMIC DNA]</scope>
    <source>
        <strain evidence="1">BV-YZ2020</strain>
    </source>
</reference>